<dbReference type="EMBL" id="JABANM010007895">
    <property type="protein sequence ID" value="KAF4743527.1"/>
    <property type="molecule type" value="Genomic_DNA"/>
</dbReference>
<accession>A0A7J6TFB2</accession>
<proteinExistence type="predicted"/>
<sequence>MAVHPDLKQAFLRVALDHPADTKFTGAAALGRILRFRRMPFGFGHSPHGLRSSLIWHGRQWEREVKLKAGQKAAPNDVAGDNQMVGSDPPLLEFDVPVDTLYEITGDFNALIYFPQAEDEVTATVDAPTPGTTKRSMTNRH</sequence>
<gene>
    <name evidence="1" type="ORF">FOZ62_027414</name>
</gene>
<dbReference type="AlphaFoldDB" id="A0A7J6TFB2"/>
<organism evidence="1 2">
    <name type="scientific">Perkinsus olseni</name>
    <name type="common">Perkinsus atlanticus</name>
    <dbReference type="NCBI Taxonomy" id="32597"/>
    <lineage>
        <taxon>Eukaryota</taxon>
        <taxon>Sar</taxon>
        <taxon>Alveolata</taxon>
        <taxon>Perkinsozoa</taxon>
        <taxon>Perkinsea</taxon>
        <taxon>Perkinsida</taxon>
        <taxon>Perkinsidae</taxon>
        <taxon>Perkinsus</taxon>
    </lineage>
</organism>
<reference evidence="1 2" key="1">
    <citation type="submission" date="2020-04" db="EMBL/GenBank/DDBJ databases">
        <title>Perkinsus olseni comparative genomics.</title>
        <authorList>
            <person name="Bogema D.R."/>
        </authorList>
    </citation>
    <scope>NUCLEOTIDE SEQUENCE [LARGE SCALE GENOMIC DNA]</scope>
    <source>
        <strain evidence="1">ATCC PRA-205</strain>
    </source>
</reference>
<dbReference type="Proteomes" id="UP000574390">
    <property type="component" value="Unassembled WGS sequence"/>
</dbReference>
<name>A0A7J6TFB2_PEROL</name>
<protein>
    <submittedName>
        <fullName evidence="1">Uncharacterized protein</fullName>
    </submittedName>
</protein>
<evidence type="ECO:0000313" key="2">
    <source>
        <dbReference type="Proteomes" id="UP000574390"/>
    </source>
</evidence>
<comment type="caution">
    <text evidence="1">The sequence shown here is derived from an EMBL/GenBank/DDBJ whole genome shotgun (WGS) entry which is preliminary data.</text>
</comment>
<evidence type="ECO:0000313" key="1">
    <source>
        <dbReference type="EMBL" id="KAF4743527.1"/>
    </source>
</evidence>